<dbReference type="InterPro" id="IPR000073">
    <property type="entry name" value="AB_hydrolase_1"/>
</dbReference>
<evidence type="ECO:0000313" key="3">
    <source>
        <dbReference type="Proteomes" id="UP000706039"/>
    </source>
</evidence>
<dbReference type="RefSeq" id="WP_222989877.1">
    <property type="nucleotide sequence ID" value="NZ_JAINVV010000004.1"/>
</dbReference>
<dbReference type="PANTHER" id="PTHR43139">
    <property type="entry name" value="SI:DKEY-122A22.2"/>
    <property type="match status" value="1"/>
</dbReference>
<protein>
    <submittedName>
        <fullName evidence="2">Alpha/beta hydrolase</fullName>
    </submittedName>
</protein>
<comment type="caution">
    <text evidence="2">The sequence shown here is derived from an EMBL/GenBank/DDBJ whole genome shotgun (WGS) entry which is preliminary data.</text>
</comment>
<keyword evidence="2" id="KW-0378">Hydrolase</keyword>
<dbReference type="GO" id="GO:0016787">
    <property type="term" value="F:hydrolase activity"/>
    <property type="evidence" value="ECO:0007669"/>
    <property type="project" value="UniProtKB-KW"/>
</dbReference>
<reference evidence="2 3" key="1">
    <citation type="submission" date="2021-08" db="EMBL/GenBank/DDBJ databases">
        <authorList>
            <person name="Tuo L."/>
        </authorList>
    </citation>
    <scope>NUCLEOTIDE SEQUENCE [LARGE SCALE GENOMIC DNA]</scope>
    <source>
        <strain evidence="2 3">JCM 31229</strain>
    </source>
</reference>
<dbReference type="Proteomes" id="UP000706039">
    <property type="component" value="Unassembled WGS sequence"/>
</dbReference>
<keyword evidence="3" id="KW-1185">Reference proteome</keyword>
<dbReference type="PANTHER" id="PTHR43139:SF52">
    <property type="entry name" value="SI:DKEY-122A22.2"/>
    <property type="match status" value="1"/>
</dbReference>
<dbReference type="EMBL" id="JAINVV010000004">
    <property type="protein sequence ID" value="MBY8822826.1"/>
    <property type="molecule type" value="Genomic_DNA"/>
</dbReference>
<sequence>MAGSRALRVLKRIGIGLGGMVVLAVAFGAACEQWARHSAAKDFPPRGQLVDIGGRKLHLDCRGSGSPTVILESGVDPNGTLSWRPVHDSIAKITRTCAYDRAGIMWSDDKSGPHDGEGVARDLHAMLQKAGIGGPLVLVGLSAGGPYAMTYTRLHGDDVKGIVFVDASHADQGKKLPPPGRKAYVELPFVPRAMSALAWTGIWRLVPSQAAPGEPPAEAGARQAYMGHSVGGVIAEMDALPAIWEQAGKLRNLGDRPIVVLTSTQPYPPEMLQGLGVTRAEGEGMQARWKALHAEIASWSTRSRQELVPDAGHYIQNERPDVVVRAVDEVVKAVRADAVKAPAAAPAT</sequence>
<accession>A0ABS7PNN2</accession>
<name>A0ABS7PNN2_9SPHN</name>
<dbReference type="Gene3D" id="3.40.50.1820">
    <property type="entry name" value="alpha/beta hydrolase"/>
    <property type="match status" value="1"/>
</dbReference>
<evidence type="ECO:0000259" key="1">
    <source>
        <dbReference type="Pfam" id="PF00561"/>
    </source>
</evidence>
<dbReference type="InterPro" id="IPR029058">
    <property type="entry name" value="AB_hydrolase_fold"/>
</dbReference>
<organism evidence="2 3">
    <name type="scientific">Sphingomonas colocasiae</name>
    <dbReference type="NCBI Taxonomy" id="1848973"/>
    <lineage>
        <taxon>Bacteria</taxon>
        <taxon>Pseudomonadati</taxon>
        <taxon>Pseudomonadota</taxon>
        <taxon>Alphaproteobacteria</taxon>
        <taxon>Sphingomonadales</taxon>
        <taxon>Sphingomonadaceae</taxon>
        <taxon>Sphingomonas</taxon>
    </lineage>
</organism>
<gene>
    <name evidence="2" type="ORF">K7G82_11015</name>
</gene>
<feature type="domain" description="AB hydrolase-1" evidence="1">
    <location>
        <begin position="77"/>
        <end position="169"/>
    </location>
</feature>
<dbReference type="InterPro" id="IPR052370">
    <property type="entry name" value="Meta-cleavage_hydrolase"/>
</dbReference>
<proteinExistence type="predicted"/>
<dbReference type="Pfam" id="PF00561">
    <property type="entry name" value="Abhydrolase_1"/>
    <property type="match status" value="1"/>
</dbReference>
<dbReference type="SUPFAM" id="SSF53474">
    <property type="entry name" value="alpha/beta-Hydrolases"/>
    <property type="match status" value="1"/>
</dbReference>
<dbReference type="PROSITE" id="PS51257">
    <property type="entry name" value="PROKAR_LIPOPROTEIN"/>
    <property type="match status" value="1"/>
</dbReference>
<evidence type="ECO:0000313" key="2">
    <source>
        <dbReference type="EMBL" id="MBY8822826.1"/>
    </source>
</evidence>